<evidence type="ECO:0000256" key="1">
    <source>
        <dbReference type="SAM" id="MobiDB-lite"/>
    </source>
</evidence>
<name>A0A428S4W2_9HYPO</name>
<evidence type="ECO:0000313" key="2">
    <source>
        <dbReference type="EMBL" id="RSL84872.1"/>
    </source>
</evidence>
<proteinExistence type="predicted"/>
<keyword evidence="3" id="KW-1185">Reference proteome</keyword>
<sequence length="126" mass="14114">MSSTPASSHIPTFQNWTNTTFPSELQTTTDKSDSQGSRIENYIGACQAFMKSAEESGLRLNGITEPEEDGHQLKKVTGTWKGLQATPKGHGNWPQEFSKIIQKPDERRMLERESLPSIKDLLQPPQ</sequence>
<accession>A0A428S4W2</accession>
<protein>
    <submittedName>
        <fullName evidence="2">Uncharacterized protein</fullName>
    </submittedName>
</protein>
<comment type="caution">
    <text evidence="2">The sequence shown here is derived from an EMBL/GenBank/DDBJ whole genome shotgun (WGS) entry which is preliminary data.</text>
</comment>
<dbReference type="EMBL" id="NIZV01000587">
    <property type="protein sequence ID" value="RSL84872.1"/>
    <property type="molecule type" value="Genomic_DNA"/>
</dbReference>
<organism evidence="2 3">
    <name type="scientific">Fusarium ambrosium</name>
    <dbReference type="NCBI Taxonomy" id="131363"/>
    <lineage>
        <taxon>Eukaryota</taxon>
        <taxon>Fungi</taxon>
        <taxon>Dikarya</taxon>
        <taxon>Ascomycota</taxon>
        <taxon>Pezizomycotina</taxon>
        <taxon>Sordariomycetes</taxon>
        <taxon>Hypocreomycetidae</taxon>
        <taxon>Hypocreales</taxon>
        <taxon>Nectriaceae</taxon>
        <taxon>Fusarium</taxon>
        <taxon>Fusarium solani species complex</taxon>
    </lineage>
</organism>
<gene>
    <name evidence="2" type="ORF">CDV31_016647</name>
</gene>
<dbReference type="AlphaFoldDB" id="A0A428S4W2"/>
<evidence type="ECO:0000313" key="3">
    <source>
        <dbReference type="Proteomes" id="UP000288429"/>
    </source>
</evidence>
<dbReference type="Proteomes" id="UP000288429">
    <property type="component" value="Unassembled WGS sequence"/>
</dbReference>
<reference evidence="2 3" key="1">
    <citation type="submission" date="2017-06" db="EMBL/GenBank/DDBJ databases">
        <title>Cmopartive genomic analysis of Ambrosia Fusariam Clade fungi.</title>
        <authorList>
            <person name="Stajich J.E."/>
            <person name="Carrillo J."/>
            <person name="Kijimoto T."/>
            <person name="Eskalen A."/>
            <person name="O'Donnell K."/>
            <person name="Kasson M."/>
        </authorList>
    </citation>
    <scope>NUCLEOTIDE SEQUENCE [LARGE SCALE GENOMIC DNA]</scope>
    <source>
        <strain evidence="2 3">NRRL 20438</strain>
    </source>
</reference>
<feature type="region of interest" description="Disordered" evidence="1">
    <location>
        <begin position="1"/>
        <end position="36"/>
    </location>
</feature>